<dbReference type="AlphaFoldDB" id="H7FTP1"/>
<evidence type="ECO:0000313" key="1">
    <source>
        <dbReference type="EMBL" id="EIA08520.1"/>
    </source>
</evidence>
<dbReference type="Proteomes" id="UP000005566">
    <property type="component" value="Unassembled WGS sequence"/>
</dbReference>
<dbReference type="STRING" id="1086011.HJ01_02242"/>
<sequence>MNKFTTVVAVFCLSISNYAQVKEPSFKDNAEKILKAEFPSFRMLNVEYMQMGNSSFNSQLLGEDFQKGNLENQKSISVGVNLPVYRKKKLTITTSLNYKFNEFKFNNLENISTTQNFQQNEIVNFQNFSTALSTTYFSSLFAKPIIYNSSIIVDGNDQGIQRLKGMLGASLILKKTERTTITIGAVAFIDPTSQFPFFPTFTYNHKLKNSAWDIDFILPQRILLRRYLHKNGRISIGSMLNSNSFYVNIDNPNFPTVSQYSQLEINSGVIYEHKASNNFIVTFKGGISNFVSSRLTEKGQPNKDYFYKNDQSSKGYFNVGISYNPAFKKQ</sequence>
<dbReference type="PATRIC" id="fig|1086011.3.peg.2194"/>
<dbReference type="EMBL" id="AHKF01000018">
    <property type="protein sequence ID" value="EIA08520.1"/>
    <property type="molecule type" value="Genomic_DNA"/>
</dbReference>
<dbReference type="eggNOG" id="ENOG502ZA7A">
    <property type="taxonomic scope" value="Bacteria"/>
</dbReference>
<accession>H7FTP1</accession>
<dbReference type="RefSeq" id="WP_007138419.1">
    <property type="nucleotide sequence ID" value="NZ_AHKF01000018.1"/>
</dbReference>
<organism evidence="1 2">
    <name type="scientific">Flavobacterium frigoris (strain PS1)</name>
    <dbReference type="NCBI Taxonomy" id="1086011"/>
    <lineage>
        <taxon>Bacteria</taxon>
        <taxon>Pseudomonadati</taxon>
        <taxon>Bacteroidota</taxon>
        <taxon>Flavobacteriia</taxon>
        <taxon>Flavobacteriales</taxon>
        <taxon>Flavobacteriaceae</taxon>
        <taxon>Flavobacterium</taxon>
    </lineage>
</organism>
<dbReference type="OrthoDB" id="1027207at2"/>
<gene>
    <name evidence="1" type="ORF">HJ01_02242</name>
</gene>
<protein>
    <submittedName>
        <fullName evidence="1">Uncharacterized protein</fullName>
    </submittedName>
</protein>
<name>H7FTP1_FLAFP</name>
<keyword evidence="2" id="KW-1185">Reference proteome</keyword>
<proteinExistence type="predicted"/>
<comment type="caution">
    <text evidence="1">The sequence shown here is derived from an EMBL/GenBank/DDBJ whole genome shotgun (WGS) entry which is preliminary data.</text>
</comment>
<reference evidence="1 2" key="1">
    <citation type="journal article" date="2014" name="Acta Crystallogr. D">
        <title>Structure-based characterization and antifreeze properties of a hyperactive ice-binding protein from the Antarctic bacterium Flavobacterium frigoris PS1.</title>
        <authorList>
            <person name="Do H."/>
            <person name="Kim S.J."/>
            <person name="Kim H.J."/>
            <person name="Lee J.H."/>
        </authorList>
    </citation>
    <scope>NUCLEOTIDE SEQUENCE [LARGE SCALE GENOMIC DNA]</scope>
    <source>
        <strain evidence="1 2">PS1</strain>
    </source>
</reference>
<evidence type="ECO:0000313" key="2">
    <source>
        <dbReference type="Proteomes" id="UP000005566"/>
    </source>
</evidence>